<feature type="domain" description="Transposase IS204/IS1001/IS1096/IS1165 DDE" evidence="1">
    <location>
        <begin position="157"/>
        <end position="252"/>
    </location>
</feature>
<organism evidence="3 4">
    <name type="scientific">Methylorubrum zatmanii</name>
    <dbReference type="NCBI Taxonomy" id="29429"/>
    <lineage>
        <taxon>Bacteria</taxon>
        <taxon>Pseudomonadati</taxon>
        <taxon>Pseudomonadota</taxon>
        <taxon>Alphaproteobacteria</taxon>
        <taxon>Hyphomicrobiales</taxon>
        <taxon>Methylobacteriaceae</taxon>
        <taxon>Methylorubrum</taxon>
    </lineage>
</organism>
<dbReference type="Pfam" id="PF01610">
    <property type="entry name" value="DDE_Tnp_ISL3"/>
    <property type="match status" value="1"/>
</dbReference>
<accession>A0ABW1WYK3</accession>
<dbReference type="PANTHER" id="PTHR33498:SF1">
    <property type="entry name" value="TRANSPOSASE FOR INSERTION SEQUENCE ELEMENT IS1557"/>
    <property type="match status" value="1"/>
</dbReference>
<dbReference type="RefSeq" id="WP_378742333.1">
    <property type="nucleotide sequence ID" value="NZ_JBHSTT010000115.1"/>
</dbReference>
<evidence type="ECO:0000313" key="3">
    <source>
        <dbReference type="EMBL" id="MFC6392568.1"/>
    </source>
</evidence>
<dbReference type="PANTHER" id="PTHR33498">
    <property type="entry name" value="TRANSPOSASE FOR INSERTION SEQUENCE ELEMENT IS1557"/>
    <property type="match status" value="1"/>
</dbReference>
<dbReference type="NCBIfam" id="NF033550">
    <property type="entry name" value="transpos_ISL3"/>
    <property type="match status" value="1"/>
</dbReference>
<dbReference type="Pfam" id="PF14690">
    <property type="entry name" value="Zn_ribbon_ISL3"/>
    <property type="match status" value="1"/>
</dbReference>
<proteinExistence type="predicted"/>
<reference evidence="4" key="1">
    <citation type="journal article" date="2019" name="Int. J. Syst. Evol. Microbiol.">
        <title>The Global Catalogue of Microorganisms (GCM) 10K type strain sequencing project: providing services to taxonomists for standard genome sequencing and annotation.</title>
        <authorList>
            <consortium name="The Broad Institute Genomics Platform"/>
            <consortium name="The Broad Institute Genome Sequencing Center for Infectious Disease"/>
            <person name="Wu L."/>
            <person name="Ma J."/>
        </authorList>
    </citation>
    <scope>NUCLEOTIDE SEQUENCE [LARGE SCALE GENOMIC DNA]</scope>
    <source>
        <strain evidence="4">CCUG 36916</strain>
    </source>
</reference>
<comment type="caution">
    <text evidence="3">The sequence shown here is derived from an EMBL/GenBank/DDBJ whole genome shotgun (WGS) entry which is preliminary data.</text>
</comment>
<evidence type="ECO:0000259" key="2">
    <source>
        <dbReference type="Pfam" id="PF14690"/>
    </source>
</evidence>
<gene>
    <name evidence="3" type="ORF">ACFQDP_25035</name>
</gene>
<name>A0ABW1WYK3_9HYPH</name>
<dbReference type="Proteomes" id="UP001596237">
    <property type="component" value="Unassembled WGS sequence"/>
</dbReference>
<dbReference type="InterPro" id="IPR029261">
    <property type="entry name" value="Transposase_Znf"/>
</dbReference>
<evidence type="ECO:0000259" key="1">
    <source>
        <dbReference type="Pfam" id="PF01610"/>
    </source>
</evidence>
<keyword evidence="4" id="KW-1185">Reference proteome</keyword>
<feature type="non-terminal residue" evidence="3">
    <location>
        <position position="506"/>
    </location>
</feature>
<feature type="domain" description="Transposase IS204/IS1001/IS1096/IS1165 zinc-finger" evidence="2">
    <location>
        <begin position="37"/>
        <end position="79"/>
    </location>
</feature>
<dbReference type="EMBL" id="JBHSTT010000115">
    <property type="protein sequence ID" value="MFC6392568.1"/>
    <property type="molecule type" value="Genomic_DNA"/>
</dbReference>
<protein>
    <submittedName>
        <fullName evidence="3">ISL3 family transposase</fullName>
    </submittedName>
</protein>
<dbReference type="InterPro" id="IPR002560">
    <property type="entry name" value="Transposase_DDE"/>
</dbReference>
<dbReference type="InterPro" id="IPR047951">
    <property type="entry name" value="Transpos_ISL3"/>
</dbReference>
<evidence type="ECO:0000313" key="4">
    <source>
        <dbReference type="Proteomes" id="UP001596237"/>
    </source>
</evidence>
<sequence length="506" mass="56179">MARSLHLGSVIPPGLVVDHIEVGTGLTITARPKAASARCPRCDGISSRMHSRYTRTLSDLPVAGRRVVITVSVRRFRCIEPKCRTKVFAERLEPDLATAYARRTGRLETLVHHLGLALGGRPAESFARRLMVPASRDTMLRTVRRRARRPAETLTVIGIDDWAFRRGHRYGTLICDLERRRVIALLPDRESGTVEAWLSAHPEIAVLARDRGGCYGEAATRALPMATQVADRWHLMENASAAFLDTVRKSMAAIRVAVGAATIDPDRLTCAERLQYEGYRRRMATAEAILTLSRQGLPIRQIVRKTGHSRKLVRDVLRGLTGDVFRARQSSLEAYLPRLHAEWTAGCRNGAELWRRLRADGFTGSLRVVGEWATRRRRHEQAPEGASGKVPSARLLARMMTTGRDGLSKAEAVMVATIEAAVPALDEARFLLSGFQTMIRERRPPDLDTWIDTAARGLLASFASGLSRDRAAVAAALVEPWSNGQTEGQITRLKLVKRQMYGRAKL</sequence>